<evidence type="ECO:0000313" key="6">
    <source>
        <dbReference type="EMBL" id="GAA1269593.1"/>
    </source>
</evidence>
<proteinExistence type="predicted"/>
<dbReference type="Gene3D" id="1.10.10.10">
    <property type="entry name" value="Winged helix-like DNA-binding domain superfamily/Winged helix DNA-binding domain"/>
    <property type="match status" value="1"/>
</dbReference>
<accession>A0ABN1WX54</accession>
<reference evidence="6 7" key="1">
    <citation type="journal article" date="2019" name="Int. J. Syst. Evol. Microbiol.">
        <title>The Global Catalogue of Microorganisms (GCM) 10K type strain sequencing project: providing services to taxonomists for standard genome sequencing and annotation.</title>
        <authorList>
            <consortium name="The Broad Institute Genomics Platform"/>
            <consortium name="The Broad Institute Genome Sequencing Center for Infectious Disease"/>
            <person name="Wu L."/>
            <person name="Ma J."/>
        </authorList>
    </citation>
    <scope>NUCLEOTIDE SEQUENCE [LARGE SCALE GENOMIC DNA]</scope>
    <source>
        <strain evidence="6 7">JCM 13004</strain>
    </source>
</reference>
<gene>
    <name evidence="6" type="ORF">GCM10009665_67540</name>
</gene>
<dbReference type="PRINTS" id="PR00035">
    <property type="entry name" value="HTHGNTR"/>
</dbReference>
<dbReference type="PANTHER" id="PTHR43537:SF47">
    <property type="entry name" value="REGULATORY PROTEIN GNTR HTH"/>
    <property type="match status" value="1"/>
</dbReference>
<dbReference type="EMBL" id="BAAALF010000202">
    <property type="protein sequence ID" value="GAA1269593.1"/>
    <property type="molecule type" value="Genomic_DNA"/>
</dbReference>
<dbReference type="SUPFAM" id="SSF48008">
    <property type="entry name" value="GntR ligand-binding domain-like"/>
    <property type="match status" value="1"/>
</dbReference>
<dbReference type="Gene3D" id="1.20.120.530">
    <property type="entry name" value="GntR ligand-binding domain-like"/>
    <property type="match status" value="1"/>
</dbReference>
<feature type="region of interest" description="Disordered" evidence="4">
    <location>
        <begin position="238"/>
        <end position="259"/>
    </location>
</feature>
<protein>
    <recommendedName>
        <fullName evidence="5">HTH gntR-type domain-containing protein</fullName>
    </recommendedName>
</protein>
<dbReference type="RefSeq" id="WP_344445983.1">
    <property type="nucleotide sequence ID" value="NZ_BAAALF010000202.1"/>
</dbReference>
<keyword evidence="2" id="KW-0238">DNA-binding</keyword>
<sequence>MDRTGDGLRRGPLVPQLEARLRELLAEGRWQVADRLPNEAAMAREFGVGRSSVREAVRLLVRDGLLDVRHGVGTFVTDPADRPAHPGEVGELLRRARLLEVYEVRRALEVEAARLAAERATAAELRALRERLGDRQARRRLSAAAFVEADLAFHQAVVELAGNAVLLDLFTAILPVLRAALVELVEHEPQLPDTSCAHSDLLTALEAGDAGAATAATLHNLEAVVRLLRARQELSRQPAARPVVTRRPAGSRRAEQAAR</sequence>
<evidence type="ECO:0000256" key="3">
    <source>
        <dbReference type="ARBA" id="ARBA00023163"/>
    </source>
</evidence>
<keyword evidence="1" id="KW-0805">Transcription regulation</keyword>
<evidence type="ECO:0000256" key="1">
    <source>
        <dbReference type="ARBA" id="ARBA00023015"/>
    </source>
</evidence>
<dbReference type="SMART" id="SM00345">
    <property type="entry name" value="HTH_GNTR"/>
    <property type="match status" value="1"/>
</dbReference>
<evidence type="ECO:0000313" key="7">
    <source>
        <dbReference type="Proteomes" id="UP001500037"/>
    </source>
</evidence>
<dbReference type="InterPro" id="IPR008920">
    <property type="entry name" value="TF_FadR/GntR_C"/>
</dbReference>
<keyword evidence="3" id="KW-0804">Transcription</keyword>
<dbReference type="Proteomes" id="UP001500037">
    <property type="component" value="Unassembled WGS sequence"/>
</dbReference>
<dbReference type="SMART" id="SM00895">
    <property type="entry name" value="FCD"/>
    <property type="match status" value="1"/>
</dbReference>
<dbReference type="PANTHER" id="PTHR43537">
    <property type="entry name" value="TRANSCRIPTIONAL REGULATOR, GNTR FAMILY"/>
    <property type="match status" value="1"/>
</dbReference>
<feature type="domain" description="HTH gntR-type" evidence="5">
    <location>
        <begin position="11"/>
        <end position="79"/>
    </location>
</feature>
<dbReference type="Pfam" id="PF00392">
    <property type="entry name" value="GntR"/>
    <property type="match status" value="1"/>
</dbReference>
<keyword evidence="7" id="KW-1185">Reference proteome</keyword>
<evidence type="ECO:0000256" key="4">
    <source>
        <dbReference type="SAM" id="MobiDB-lite"/>
    </source>
</evidence>
<dbReference type="InterPro" id="IPR036388">
    <property type="entry name" value="WH-like_DNA-bd_sf"/>
</dbReference>
<name>A0ABN1WX54_9ACTN</name>
<dbReference type="Pfam" id="PF07729">
    <property type="entry name" value="FCD"/>
    <property type="match status" value="1"/>
</dbReference>
<dbReference type="InterPro" id="IPR036390">
    <property type="entry name" value="WH_DNA-bd_sf"/>
</dbReference>
<dbReference type="PROSITE" id="PS50949">
    <property type="entry name" value="HTH_GNTR"/>
    <property type="match status" value="1"/>
</dbReference>
<dbReference type="InterPro" id="IPR000524">
    <property type="entry name" value="Tscrpt_reg_HTH_GntR"/>
</dbReference>
<dbReference type="CDD" id="cd07377">
    <property type="entry name" value="WHTH_GntR"/>
    <property type="match status" value="1"/>
</dbReference>
<organism evidence="6 7">
    <name type="scientific">Kitasatospora nipponensis</name>
    <dbReference type="NCBI Taxonomy" id="258049"/>
    <lineage>
        <taxon>Bacteria</taxon>
        <taxon>Bacillati</taxon>
        <taxon>Actinomycetota</taxon>
        <taxon>Actinomycetes</taxon>
        <taxon>Kitasatosporales</taxon>
        <taxon>Streptomycetaceae</taxon>
        <taxon>Kitasatospora</taxon>
    </lineage>
</organism>
<dbReference type="InterPro" id="IPR011711">
    <property type="entry name" value="GntR_C"/>
</dbReference>
<evidence type="ECO:0000259" key="5">
    <source>
        <dbReference type="PROSITE" id="PS50949"/>
    </source>
</evidence>
<evidence type="ECO:0000256" key="2">
    <source>
        <dbReference type="ARBA" id="ARBA00023125"/>
    </source>
</evidence>
<comment type="caution">
    <text evidence="6">The sequence shown here is derived from an EMBL/GenBank/DDBJ whole genome shotgun (WGS) entry which is preliminary data.</text>
</comment>
<dbReference type="SUPFAM" id="SSF46785">
    <property type="entry name" value="Winged helix' DNA-binding domain"/>
    <property type="match status" value="1"/>
</dbReference>